<evidence type="ECO:0000256" key="1">
    <source>
        <dbReference type="ARBA" id="ARBA00023125"/>
    </source>
</evidence>
<dbReference type="Gene3D" id="1.10.357.10">
    <property type="entry name" value="Tetracycline Repressor, domain 2"/>
    <property type="match status" value="1"/>
</dbReference>
<dbReference type="EMBL" id="BJUU01000013">
    <property type="protein sequence ID" value="GEK80726.1"/>
    <property type="molecule type" value="Genomic_DNA"/>
</dbReference>
<name>A0AA87RI27_9MICO</name>
<evidence type="ECO:0000313" key="3">
    <source>
        <dbReference type="EMBL" id="GEK80726.1"/>
    </source>
</evidence>
<dbReference type="SUPFAM" id="SSF46689">
    <property type="entry name" value="Homeodomain-like"/>
    <property type="match status" value="1"/>
</dbReference>
<comment type="caution">
    <text evidence="3">The sequence shown here is derived from an EMBL/GenBank/DDBJ whole genome shotgun (WGS) entry which is preliminary data.</text>
</comment>
<protein>
    <recommendedName>
        <fullName evidence="2">HTH tetR-type domain-containing protein</fullName>
    </recommendedName>
</protein>
<keyword evidence="1" id="KW-0238">DNA-binding</keyword>
<dbReference type="RefSeq" id="WP_146795273.1">
    <property type="nucleotide sequence ID" value="NZ_BJUU01000013.1"/>
</dbReference>
<dbReference type="AlphaFoldDB" id="A0AA87RI27"/>
<dbReference type="Proteomes" id="UP000321749">
    <property type="component" value="Unassembled WGS sequence"/>
</dbReference>
<evidence type="ECO:0000259" key="2">
    <source>
        <dbReference type="Pfam" id="PF00440"/>
    </source>
</evidence>
<gene>
    <name evidence="3" type="ORF">ABA31_20770</name>
</gene>
<keyword evidence="4" id="KW-1185">Reference proteome</keyword>
<dbReference type="InterPro" id="IPR009057">
    <property type="entry name" value="Homeodomain-like_sf"/>
</dbReference>
<reference evidence="3 4" key="1">
    <citation type="submission" date="2019-07" db="EMBL/GenBank/DDBJ databases">
        <title>Whole genome shotgun sequence of Agrococcus baldri NBRC 103055.</title>
        <authorList>
            <person name="Hosoyama A."/>
            <person name="Uohara A."/>
            <person name="Ohji S."/>
            <person name="Ichikawa N."/>
        </authorList>
    </citation>
    <scope>NUCLEOTIDE SEQUENCE [LARGE SCALE GENOMIC DNA]</scope>
    <source>
        <strain evidence="3 4">NBRC 103055</strain>
    </source>
</reference>
<proteinExistence type="predicted"/>
<sequence>MPSRNDWIAAGLAALADGGERAVRIDPLAAALGVTKGSFHHHFRGAGDLRRGVLEAHEGAQLELVATVTAETGELEASAAIAQLGTLIAHLPEDGLERAVRAWAATDAEAAAVQQRIDAARLEALEALWRQAVPEPHARTAALVPLLAMIGASASTVATRADLEAVLTMLAGLAPHVPQVVAEG</sequence>
<accession>A0AA87RI27</accession>
<feature type="domain" description="HTH tetR-type" evidence="2">
    <location>
        <begin position="8"/>
        <end position="45"/>
    </location>
</feature>
<evidence type="ECO:0000313" key="4">
    <source>
        <dbReference type="Proteomes" id="UP000321749"/>
    </source>
</evidence>
<organism evidence="3 4">
    <name type="scientific">Agrococcus baldri</name>
    <dbReference type="NCBI Taxonomy" id="153730"/>
    <lineage>
        <taxon>Bacteria</taxon>
        <taxon>Bacillati</taxon>
        <taxon>Actinomycetota</taxon>
        <taxon>Actinomycetes</taxon>
        <taxon>Micrococcales</taxon>
        <taxon>Microbacteriaceae</taxon>
        <taxon>Agrococcus</taxon>
    </lineage>
</organism>
<dbReference type="InterPro" id="IPR001647">
    <property type="entry name" value="HTH_TetR"/>
</dbReference>
<dbReference type="GO" id="GO:0003677">
    <property type="term" value="F:DNA binding"/>
    <property type="evidence" value="ECO:0007669"/>
    <property type="project" value="UniProtKB-KW"/>
</dbReference>
<dbReference type="Pfam" id="PF00440">
    <property type="entry name" value="TetR_N"/>
    <property type="match status" value="1"/>
</dbReference>